<protein>
    <submittedName>
        <fullName evidence="2">GNAT family N-acetyltransferase</fullName>
    </submittedName>
</protein>
<gene>
    <name evidence="2" type="ORF">JYA62_05270</name>
</gene>
<dbReference type="SUPFAM" id="SSF55729">
    <property type="entry name" value="Acyl-CoA N-acyltransferases (Nat)"/>
    <property type="match status" value="1"/>
</dbReference>
<dbReference type="InterPro" id="IPR000182">
    <property type="entry name" value="GNAT_dom"/>
</dbReference>
<accession>A0ABS2ZXT7</accession>
<dbReference type="InterPro" id="IPR016181">
    <property type="entry name" value="Acyl_CoA_acyltransferase"/>
</dbReference>
<dbReference type="InterPro" id="IPR051531">
    <property type="entry name" value="N-acetyltransferase"/>
</dbReference>
<dbReference type="EMBL" id="JAFHLB010000005">
    <property type="protein sequence ID" value="MBN3577076.1"/>
    <property type="molecule type" value="Genomic_DNA"/>
</dbReference>
<sequence>MKFAREFECSSFSFTPIDIGDARCLLAAVGSKQFPKALPLARIKTLHQAEAWCSKCALEWRMGKCYVWSCRRLSHSQVIGQVTLLPQGDRLALAYWINPQFWGQGCATQMCKSLFAHLGRSGYQGSIWAGVHGWNSRSASVLKKLGFEQIVSSDANTLEYRMAFLCQETR</sequence>
<organism evidence="2 3">
    <name type="scientific">Vibrio neptunius</name>
    <dbReference type="NCBI Taxonomy" id="170651"/>
    <lineage>
        <taxon>Bacteria</taxon>
        <taxon>Pseudomonadati</taxon>
        <taxon>Pseudomonadota</taxon>
        <taxon>Gammaproteobacteria</taxon>
        <taxon>Vibrionales</taxon>
        <taxon>Vibrionaceae</taxon>
        <taxon>Vibrio</taxon>
    </lineage>
</organism>
<dbReference type="Proteomes" id="UP000779070">
    <property type="component" value="Unassembled WGS sequence"/>
</dbReference>
<evidence type="ECO:0000259" key="1">
    <source>
        <dbReference type="Pfam" id="PF13302"/>
    </source>
</evidence>
<dbReference type="RefSeq" id="WP_206369207.1">
    <property type="nucleotide sequence ID" value="NZ_CAWPTM010000112.1"/>
</dbReference>
<comment type="caution">
    <text evidence="2">The sequence shown here is derived from an EMBL/GenBank/DDBJ whole genome shotgun (WGS) entry which is preliminary data.</text>
</comment>
<keyword evidence="3" id="KW-1185">Reference proteome</keyword>
<evidence type="ECO:0000313" key="2">
    <source>
        <dbReference type="EMBL" id="MBN3577076.1"/>
    </source>
</evidence>
<evidence type="ECO:0000313" key="3">
    <source>
        <dbReference type="Proteomes" id="UP000779070"/>
    </source>
</evidence>
<proteinExistence type="predicted"/>
<dbReference type="PANTHER" id="PTHR43792:SF1">
    <property type="entry name" value="N-ACETYLTRANSFERASE DOMAIN-CONTAINING PROTEIN"/>
    <property type="match status" value="1"/>
</dbReference>
<dbReference type="PANTHER" id="PTHR43792">
    <property type="entry name" value="GNAT FAMILY, PUTATIVE (AFU_ORTHOLOGUE AFUA_3G00765)-RELATED-RELATED"/>
    <property type="match status" value="1"/>
</dbReference>
<dbReference type="Gene3D" id="3.40.630.30">
    <property type="match status" value="1"/>
</dbReference>
<name>A0ABS2ZXT7_9VIBR</name>
<feature type="domain" description="N-acetyltransferase" evidence="1">
    <location>
        <begin position="16"/>
        <end position="148"/>
    </location>
</feature>
<reference evidence="2 3" key="1">
    <citation type="submission" date="2021-02" db="EMBL/GenBank/DDBJ databases">
        <title>Draft Genome Sequences of 5 Vibrio neptunius Strains Isolated From of Bivalve Hatcheries.</title>
        <authorList>
            <person name="Galvis F."/>
            <person name="Barja J.L."/>
            <person name="Lemos M.L."/>
            <person name="Balado M."/>
        </authorList>
    </citation>
    <scope>NUCLEOTIDE SEQUENCE [LARGE SCALE GENOMIC DNA]</scope>
    <source>
        <strain evidence="2 3">PP-145.98</strain>
    </source>
</reference>
<dbReference type="Pfam" id="PF13302">
    <property type="entry name" value="Acetyltransf_3"/>
    <property type="match status" value="1"/>
</dbReference>